<reference evidence="8" key="1">
    <citation type="journal article" date="2014" name="Int. J. Syst. Evol. Microbiol.">
        <title>Complete genome sequence of Corynebacterium casei LMG S-19264T (=DSM 44701T), isolated from a smear-ripened cheese.</title>
        <authorList>
            <consortium name="US DOE Joint Genome Institute (JGI-PGF)"/>
            <person name="Walter F."/>
            <person name="Albersmeier A."/>
            <person name="Kalinowski J."/>
            <person name="Ruckert C."/>
        </authorList>
    </citation>
    <scope>NUCLEOTIDE SEQUENCE</scope>
    <source>
        <strain evidence="8">CGMCC 1.3617</strain>
    </source>
</reference>
<evidence type="ECO:0000313" key="9">
    <source>
        <dbReference type="Proteomes" id="UP000661507"/>
    </source>
</evidence>
<evidence type="ECO:0000256" key="7">
    <source>
        <dbReference type="HAMAP-Rule" id="MF_00143"/>
    </source>
</evidence>
<organism evidence="8 9">
    <name type="scientific">Neoroseomonas lacus</name>
    <dbReference type="NCBI Taxonomy" id="287609"/>
    <lineage>
        <taxon>Bacteria</taxon>
        <taxon>Pseudomonadati</taxon>
        <taxon>Pseudomonadota</taxon>
        <taxon>Alphaproteobacteria</taxon>
        <taxon>Acetobacterales</taxon>
        <taxon>Acetobacteraceae</taxon>
        <taxon>Neoroseomonas</taxon>
    </lineage>
</organism>
<evidence type="ECO:0000256" key="2">
    <source>
        <dbReference type="ARBA" id="ARBA00005774"/>
    </source>
</evidence>
<feature type="transmembrane region" description="Helical" evidence="7">
    <location>
        <begin position="105"/>
        <end position="123"/>
    </location>
</feature>
<dbReference type="HAMAP" id="MF_00143">
    <property type="entry name" value="UPF0114"/>
    <property type="match status" value="1"/>
</dbReference>
<dbReference type="Pfam" id="PF03350">
    <property type="entry name" value="UPF0114"/>
    <property type="match status" value="1"/>
</dbReference>
<evidence type="ECO:0000256" key="3">
    <source>
        <dbReference type="ARBA" id="ARBA00022475"/>
    </source>
</evidence>
<dbReference type="PANTHER" id="PTHR38596:SF1">
    <property type="entry name" value="UPF0114 PROTEIN YQHA"/>
    <property type="match status" value="1"/>
</dbReference>
<evidence type="ECO:0000256" key="1">
    <source>
        <dbReference type="ARBA" id="ARBA00004651"/>
    </source>
</evidence>
<evidence type="ECO:0000256" key="5">
    <source>
        <dbReference type="ARBA" id="ARBA00022989"/>
    </source>
</evidence>
<name>A0A917NHP5_9PROT</name>
<evidence type="ECO:0000256" key="4">
    <source>
        <dbReference type="ARBA" id="ARBA00022692"/>
    </source>
</evidence>
<accession>A0A917NHP5</accession>
<dbReference type="GO" id="GO:0005886">
    <property type="term" value="C:plasma membrane"/>
    <property type="evidence" value="ECO:0007669"/>
    <property type="project" value="UniProtKB-SubCell"/>
</dbReference>
<sequence>MRSILAKFILVNRWLAAVFLVGLTVALGLFAARFITKVVKFGANVFQSQEDQALLDLLHLLDWTLVASLVVMVILASWDSLVSPFDPASRAGGMSWIRKLDPGNLKVKLAGSIVAISSIQLLQMFLRGDGYSDRAIGWAMGLHALFLVGAVALALTDRISAGSRPADKNETPEP</sequence>
<keyword evidence="3 7" id="KW-1003">Cell membrane</keyword>
<evidence type="ECO:0000313" key="8">
    <source>
        <dbReference type="EMBL" id="GGJ01424.1"/>
    </source>
</evidence>
<dbReference type="PANTHER" id="PTHR38596">
    <property type="entry name" value="UPF0114 PROTEIN YQHA"/>
    <property type="match status" value="1"/>
</dbReference>
<keyword evidence="5 7" id="KW-1133">Transmembrane helix</keyword>
<keyword evidence="6 7" id="KW-0472">Membrane</keyword>
<comment type="subcellular location">
    <subcellularLocation>
        <location evidence="1 7">Cell membrane</location>
        <topology evidence="1 7">Multi-pass membrane protein</topology>
    </subcellularLocation>
</comment>
<dbReference type="InterPro" id="IPR005134">
    <property type="entry name" value="UPF0114"/>
</dbReference>
<gene>
    <name evidence="8" type="ORF">GCM10011320_05350</name>
</gene>
<feature type="transmembrane region" description="Helical" evidence="7">
    <location>
        <begin position="63"/>
        <end position="85"/>
    </location>
</feature>
<keyword evidence="9" id="KW-1185">Reference proteome</keyword>
<dbReference type="AlphaFoldDB" id="A0A917NHP5"/>
<dbReference type="RefSeq" id="WP_188965349.1">
    <property type="nucleotide sequence ID" value="NZ_BMKW01000001.1"/>
</dbReference>
<evidence type="ECO:0000256" key="6">
    <source>
        <dbReference type="ARBA" id="ARBA00023136"/>
    </source>
</evidence>
<feature type="transmembrane region" description="Helical" evidence="7">
    <location>
        <begin position="135"/>
        <end position="155"/>
    </location>
</feature>
<proteinExistence type="inferred from homology"/>
<dbReference type="InterPro" id="IPR020761">
    <property type="entry name" value="UPF0114_bac"/>
</dbReference>
<comment type="similarity">
    <text evidence="2 7">Belongs to the UPF0114 family.</text>
</comment>
<protein>
    <recommendedName>
        <fullName evidence="7">UPF0114 protein GCM10011320_05350</fullName>
    </recommendedName>
</protein>
<keyword evidence="4 7" id="KW-0812">Transmembrane</keyword>
<comment type="caution">
    <text evidence="8">The sequence shown here is derived from an EMBL/GenBank/DDBJ whole genome shotgun (WGS) entry which is preliminary data.</text>
</comment>
<dbReference type="Proteomes" id="UP000661507">
    <property type="component" value="Unassembled WGS sequence"/>
</dbReference>
<reference evidence="8" key="2">
    <citation type="submission" date="2020-09" db="EMBL/GenBank/DDBJ databases">
        <authorList>
            <person name="Sun Q."/>
            <person name="Zhou Y."/>
        </authorList>
    </citation>
    <scope>NUCLEOTIDE SEQUENCE</scope>
    <source>
        <strain evidence="8">CGMCC 1.3617</strain>
    </source>
</reference>
<dbReference type="EMBL" id="BMKW01000001">
    <property type="protein sequence ID" value="GGJ01424.1"/>
    <property type="molecule type" value="Genomic_DNA"/>
</dbReference>